<dbReference type="InterPro" id="IPR013785">
    <property type="entry name" value="Aldolase_TIM"/>
</dbReference>
<evidence type="ECO:0000256" key="5">
    <source>
        <dbReference type="ARBA" id="ARBA00022490"/>
    </source>
</evidence>
<evidence type="ECO:0000256" key="13">
    <source>
        <dbReference type="PIRNR" id="PIRNR001365"/>
    </source>
</evidence>
<dbReference type="PROSITE" id="PS00666">
    <property type="entry name" value="DHDPS_2"/>
    <property type="match status" value="1"/>
</dbReference>
<dbReference type="InterPro" id="IPR020625">
    <property type="entry name" value="Schiff_base-form_aldolases_AS"/>
</dbReference>
<feature type="active site" description="Proton donor/acceptor" evidence="14">
    <location>
        <position position="135"/>
    </location>
</feature>
<comment type="pathway">
    <text evidence="2">Amino-acid biosynthesis; L-lysine biosynthesis via DAP pathway; (S)-tetrahydrodipicolinate from L-aspartate: step 3/4.</text>
</comment>
<proteinExistence type="inferred from homology"/>
<dbReference type="Gene3D" id="3.20.20.70">
    <property type="entry name" value="Aldolase class I"/>
    <property type="match status" value="1"/>
</dbReference>
<evidence type="ECO:0000256" key="4">
    <source>
        <dbReference type="ARBA" id="ARBA00012086"/>
    </source>
</evidence>
<keyword evidence="9 13" id="KW-0456">Lyase</keyword>
<evidence type="ECO:0000256" key="6">
    <source>
        <dbReference type="ARBA" id="ARBA00022605"/>
    </source>
</evidence>
<dbReference type="GO" id="GO:0008840">
    <property type="term" value="F:4-hydroxy-tetrahydrodipicolinate synthase activity"/>
    <property type="evidence" value="ECO:0007669"/>
    <property type="project" value="UniProtKB-UniRule"/>
</dbReference>
<dbReference type="EC" id="4.3.3.7" evidence="4 12"/>
<dbReference type="AlphaFoldDB" id="A0A9X2JMP4"/>
<evidence type="ECO:0000256" key="9">
    <source>
        <dbReference type="ARBA" id="ARBA00023239"/>
    </source>
</evidence>
<keyword evidence="8" id="KW-0457">Lysine biosynthesis</keyword>
<comment type="function">
    <text evidence="1">Catalyzes the condensation of (S)-aspartate-beta-semialdehyde [(S)-ASA] and pyruvate to 4-hydroxy-tetrahydrodipicolinate (HTPA).</text>
</comment>
<organism evidence="16 17">
    <name type="scientific">Ligilactobacillus ubinensis</name>
    <dbReference type="NCBI Taxonomy" id="2876789"/>
    <lineage>
        <taxon>Bacteria</taxon>
        <taxon>Bacillati</taxon>
        <taxon>Bacillota</taxon>
        <taxon>Bacilli</taxon>
        <taxon>Lactobacillales</taxon>
        <taxon>Lactobacillaceae</taxon>
        <taxon>Ligilactobacillus</taxon>
    </lineage>
</organism>
<dbReference type="GO" id="GO:0009089">
    <property type="term" value="P:lysine biosynthetic process via diaminopimelate"/>
    <property type="evidence" value="ECO:0007669"/>
    <property type="project" value="UniProtKB-UniRule"/>
</dbReference>
<dbReference type="EMBL" id="JAIULA010000034">
    <property type="protein sequence ID" value="MCP0888014.1"/>
    <property type="molecule type" value="Genomic_DNA"/>
</dbReference>
<dbReference type="CDD" id="cd00408">
    <property type="entry name" value="DHDPS-like"/>
    <property type="match status" value="1"/>
</dbReference>
<comment type="similarity">
    <text evidence="3 13">Belongs to the DapA family.</text>
</comment>
<reference evidence="16 17" key="1">
    <citation type="journal article" date="2023" name="Int. J. Syst. Evol. Microbiol.">
        <title>Ligilactobacillus ubinensis sp. nov., a novel species isolated from the wild ferment of a durian fruit (Durio zibethinus).</title>
        <authorList>
            <person name="Heng Y.C."/>
            <person name="Menon N."/>
            <person name="Chen B."/>
            <person name="Loo B.Z.L."/>
            <person name="Wong G.W.J."/>
            <person name="Lim A.C.H."/>
            <person name="Silvaraju S."/>
            <person name="Kittelmann S."/>
        </authorList>
    </citation>
    <scope>NUCLEOTIDE SEQUENCE [LARGE SCALE GENOMIC DNA]</scope>
    <source>
        <strain evidence="16 17">WILCCON 0076</strain>
    </source>
</reference>
<keyword evidence="5" id="KW-0963">Cytoplasm</keyword>
<evidence type="ECO:0000256" key="3">
    <source>
        <dbReference type="ARBA" id="ARBA00007592"/>
    </source>
</evidence>
<evidence type="ECO:0000256" key="11">
    <source>
        <dbReference type="ARBA" id="ARBA00047836"/>
    </source>
</evidence>
<evidence type="ECO:0000256" key="1">
    <source>
        <dbReference type="ARBA" id="ARBA00003294"/>
    </source>
</evidence>
<keyword evidence="6" id="KW-0028">Amino-acid biosynthesis</keyword>
<dbReference type="PIRSF" id="PIRSF001365">
    <property type="entry name" value="DHDPS"/>
    <property type="match status" value="1"/>
</dbReference>
<dbReference type="RefSeq" id="WP_253362176.1">
    <property type="nucleotide sequence ID" value="NZ_JAIULA010000034.1"/>
</dbReference>
<evidence type="ECO:0000256" key="15">
    <source>
        <dbReference type="PIRSR" id="PIRSR001365-2"/>
    </source>
</evidence>
<keyword evidence="7" id="KW-0220">Diaminopimelate biosynthesis</keyword>
<evidence type="ECO:0000313" key="16">
    <source>
        <dbReference type="EMBL" id="MCP0888014.1"/>
    </source>
</evidence>
<dbReference type="Pfam" id="PF00701">
    <property type="entry name" value="DHDPS"/>
    <property type="match status" value="1"/>
</dbReference>
<dbReference type="SUPFAM" id="SSF51569">
    <property type="entry name" value="Aldolase"/>
    <property type="match status" value="1"/>
</dbReference>
<evidence type="ECO:0000256" key="7">
    <source>
        <dbReference type="ARBA" id="ARBA00022915"/>
    </source>
</evidence>
<dbReference type="GO" id="GO:0019877">
    <property type="term" value="P:diaminopimelate biosynthetic process"/>
    <property type="evidence" value="ECO:0007669"/>
    <property type="project" value="UniProtKB-KW"/>
</dbReference>
<dbReference type="InterPro" id="IPR005263">
    <property type="entry name" value="DapA"/>
</dbReference>
<feature type="active site" description="Schiff-base intermediate with substrate" evidence="14">
    <location>
        <position position="163"/>
    </location>
</feature>
<dbReference type="NCBIfam" id="TIGR00674">
    <property type="entry name" value="dapA"/>
    <property type="match status" value="1"/>
</dbReference>
<keyword evidence="10" id="KW-0704">Schiff base</keyword>
<evidence type="ECO:0000256" key="10">
    <source>
        <dbReference type="ARBA" id="ARBA00023270"/>
    </source>
</evidence>
<dbReference type="SMART" id="SM01130">
    <property type="entry name" value="DHDPS"/>
    <property type="match status" value="1"/>
</dbReference>
<name>A0A9X2JMP4_9LACO</name>
<dbReference type="InterPro" id="IPR002220">
    <property type="entry name" value="DapA-like"/>
</dbReference>
<dbReference type="PANTHER" id="PTHR12128">
    <property type="entry name" value="DIHYDRODIPICOLINATE SYNTHASE"/>
    <property type="match status" value="1"/>
</dbReference>
<dbReference type="Proteomes" id="UP001139006">
    <property type="component" value="Unassembled WGS sequence"/>
</dbReference>
<evidence type="ECO:0000256" key="12">
    <source>
        <dbReference type="NCBIfam" id="TIGR00674"/>
    </source>
</evidence>
<dbReference type="PRINTS" id="PR00146">
    <property type="entry name" value="DHPICSNTHASE"/>
</dbReference>
<protein>
    <recommendedName>
        <fullName evidence="4 12">4-hydroxy-tetrahydrodipicolinate synthase</fullName>
        <ecNumber evidence="4 12">4.3.3.7</ecNumber>
    </recommendedName>
</protein>
<comment type="catalytic activity">
    <reaction evidence="11">
        <text>L-aspartate 4-semialdehyde + pyruvate = (2S,4S)-4-hydroxy-2,3,4,5-tetrahydrodipicolinate + H2O + H(+)</text>
        <dbReference type="Rhea" id="RHEA:34171"/>
        <dbReference type="ChEBI" id="CHEBI:15361"/>
        <dbReference type="ChEBI" id="CHEBI:15377"/>
        <dbReference type="ChEBI" id="CHEBI:15378"/>
        <dbReference type="ChEBI" id="CHEBI:67139"/>
        <dbReference type="ChEBI" id="CHEBI:537519"/>
        <dbReference type="EC" id="4.3.3.7"/>
    </reaction>
</comment>
<accession>A0A9X2JMP4</accession>
<feature type="binding site" evidence="15">
    <location>
        <position position="206"/>
    </location>
    <ligand>
        <name>pyruvate</name>
        <dbReference type="ChEBI" id="CHEBI:15361"/>
    </ligand>
</feature>
<comment type="caution">
    <text evidence="16">The sequence shown here is derived from an EMBL/GenBank/DDBJ whole genome shotgun (WGS) entry which is preliminary data.</text>
</comment>
<evidence type="ECO:0000256" key="14">
    <source>
        <dbReference type="PIRSR" id="PIRSR001365-1"/>
    </source>
</evidence>
<keyword evidence="17" id="KW-1185">Reference proteome</keyword>
<gene>
    <name evidence="16" type="primary">dapA</name>
    <name evidence="16" type="ORF">LB941_11795</name>
</gene>
<evidence type="ECO:0000313" key="17">
    <source>
        <dbReference type="Proteomes" id="UP001139006"/>
    </source>
</evidence>
<evidence type="ECO:0000256" key="2">
    <source>
        <dbReference type="ARBA" id="ARBA00005120"/>
    </source>
</evidence>
<sequence>MKKIGGIIVAMVTPMDDFQNISYIKTKKLLDYLLSFDIQGIFILGTNGESYVLTEEEKYYFSEFVIKYVNKQVQVFVGAGLDSTRDTIKFSKEISLIGADALSIVAPSFVAPSQSEVISHYEKIADSVNVPILIYNMPSKTGINMNPETVEKLSKHPNIIGIKDSSGNLENTKGYIRLCNSDTFSVLSGSDSKILDVLQIGGDGAIAATANLLTNNDVNIYKSFKNGNIEKAKKYQDNIEPLRKLLHKGTTPTMLKLILNSFGLDVGSARFPAIMDESESMLIQVKEMIEYYKHIGVI</sequence>
<dbReference type="PANTHER" id="PTHR12128:SF66">
    <property type="entry name" value="4-HYDROXY-2-OXOGLUTARATE ALDOLASE, MITOCHONDRIAL"/>
    <property type="match status" value="1"/>
</dbReference>
<evidence type="ECO:0000256" key="8">
    <source>
        <dbReference type="ARBA" id="ARBA00023154"/>
    </source>
</evidence>